<feature type="compositionally biased region" description="Gly residues" evidence="1">
    <location>
        <begin position="697"/>
        <end position="706"/>
    </location>
</feature>
<feature type="compositionally biased region" description="Basic and acidic residues" evidence="1">
    <location>
        <begin position="512"/>
        <end position="526"/>
    </location>
</feature>
<name>R0IPF2_EXST2</name>
<feature type="region of interest" description="Disordered" evidence="1">
    <location>
        <begin position="667"/>
        <end position="715"/>
    </location>
</feature>
<feature type="region of interest" description="Disordered" evidence="1">
    <location>
        <begin position="392"/>
        <end position="630"/>
    </location>
</feature>
<sequence length="715" mass="79432">MAFPPLGSGPRVMRDLLARGDKDRVPTELKEALSLLKLSGLDALEERFLATDAFLRPWAIFRDSIWVMKPDAMPRRTVIATSDGDAGISRTDILWFYTQFDEDIRRHDPGADEYVEDHATKGLDRGIIDKQGWGIDDYEKHLFVWLLQTFKVGKKHNPWGFDFFQLRNVCTAWQAVFVPIINAVRASYSVMGRRHYGRLALFIEDRCPSGLAFPKENVSTLQDRLMSPTPYRVVSIPKASATSSVPPRNPPKEVGILTRKHYDETEKELRHVYPQYGGLVERPRFKHKMEEWLEEQRARANLRKAAEQTGEAEASRRQLMKMDPRRQSKGHSKDGGASPIKRYSDSVRRSLSRSKQALIEEPKSPLHGVTRELQIPGDQLPIPPHQHIRTVGDQATHASLQSSGTSVITPWPRPDTERKSSEPSVYGSVRKSNPFNLSDGLENLQTPAATNGSVSSSKNQPSATPLPQRHGKDERQDVWTSSISKQEPYGEPRIPSYRVSGCDDEITSTKLEMVRENTGRTPEPRRPAKPPTRLPGPIKPAPYTGRLRVASENSSREVPSLAFGKSGTALPQPVAWPGTSPDSASLLSAASEQNDLVPPVPTKSPRRKGSIQGYIDSSQSQQEPQNGSVRSMARIVSKENIRSALNGDSLNSSADVSLPQTMPVDQNQDVAMNPAGTKLQAYNKNLFPRRDERKGTPVGGWVGAPRGGNTTAGSH</sequence>
<feature type="compositionally biased region" description="Polar residues" evidence="1">
    <location>
        <begin position="615"/>
        <end position="629"/>
    </location>
</feature>
<feature type="region of interest" description="Disordered" evidence="1">
    <location>
        <begin position="303"/>
        <end position="368"/>
    </location>
</feature>
<dbReference type="EMBL" id="KB908592">
    <property type="protein sequence ID" value="EOA86840.1"/>
    <property type="molecule type" value="Genomic_DNA"/>
</dbReference>
<dbReference type="GeneID" id="19405645"/>
<keyword evidence="3" id="KW-1185">Reference proteome</keyword>
<reference evidence="2 3" key="1">
    <citation type="journal article" date="2012" name="PLoS Pathog.">
        <title>Diverse lifestyles and strategies of plant pathogenesis encoded in the genomes of eighteen Dothideomycetes fungi.</title>
        <authorList>
            <person name="Ohm R.A."/>
            <person name="Feau N."/>
            <person name="Henrissat B."/>
            <person name="Schoch C.L."/>
            <person name="Horwitz B.A."/>
            <person name="Barry K.W."/>
            <person name="Condon B.J."/>
            <person name="Copeland A.C."/>
            <person name="Dhillon B."/>
            <person name="Glaser F."/>
            <person name="Hesse C.N."/>
            <person name="Kosti I."/>
            <person name="LaButti K."/>
            <person name="Lindquist E.A."/>
            <person name="Lucas S."/>
            <person name="Salamov A.A."/>
            <person name="Bradshaw R.E."/>
            <person name="Ciuffetti L."/>
            <person name="Hamelin R.C."/>
            <person name="Kema G.H.J."/>
            <person name="Lawrence C."/>
            <person name="Scott J.A."/>
            <person name="Spatafora J.W."/>
            <person name="Turgeon B.G."/>
            <person name="de Wit P.J.G.M."/>
            <person name="Zhong S."/>
            <person name="Goodwin S.B."/>
            <person name="Grigoriev I.V."/>
        </authorList>
    </citation>
    <scope>NUCLEOTIDE SEQUENCE [LARGE SCALE GENOMIC DNA]</scope>
    <source>
        <strain evidence="3">28A</strain>
    </source>
</reference>
<feature type="compositionally biased region" description="Pro residues" evidence="1">
    <location>
        <begin position="529"/>
        <end position="540"/>
    </location>
</feature>
<protein>
    <submittedName>
        <fullName evidence="2">Uncharacterized protein</fullName>
    </submittedName>
</protein>
<feature type="compositionally biased region" description="Polar residues" evidence="1">
    <location>
        <begin position="443"/>
        <end position="465"/>
    </location>
</feature>
<gene>
    <name evidence="2" type="ORF">SETTUDRAFT_87353</name>
</gene>
<proteinExistence type="predicted"/>
<organism evidence="2 3">
    <name type="scientific">Exserohilum turcicum (strain 28A)</name>
    <name type="common">Northern leaf blight fungus</name>
    <name type="synonym">Setosphaeria turcica</name>
    <dbReference type="NCBI Taxonomy" id="671987"/>
    <lineage>
        <taxon>Eukaryota</taxon>
        <taxon>Fungi</taxon>
        <taxon>Dikarya</taxon>
        <taxon>Ascomycota</taxon>
        <taxon>Pezizomycotina</taxon>
        <taxon>Dothideomycetes</taxon>
        <taxon>Pleosporomycetidae</taxon>
        <taxon>Pleosporales</taxon>
        <taxon>Pleosporineae</taxon>
        <taxon>Pleosporaceae</taxon>
        <taxon>Exserohilum</taxon>
    </lineage>
</organism>
<dbReference type="HOGENOM" id="CLU_392304_0_0_1"/>
<evidence type="ECO:0000313" key="3">
    <source>
        <dbReference type="Proteomes" id="UP000016935"/>
    </source>
</evidence>
<accession>R0IPF2</accession>
<dbReference type="AlphaFoldDB" id="R0IPF2"/>
<evidence type="ECO:0000256" key="1">
    <source>
        <dbReference type="SAM" id="MobiDB-lite"/>
    </source>
</evidence>
<dbReference type="RefSeq" id="XP_008025419.1">
    <property type="nucleotide sequence ID" value="XM_008027228.1"/>
</dbReference>
<feature type="compositionally biased region" description="Basic and acidic residues" evidence="1">
    <location>
        <begin position="313"/>
        <end position="334"/>
    </location>
</feature>
<dbReference type="OrthoDB" id="3799259at2759"/>
<evidence type="ECO:0000313" key="2">
    <source>
        <dbReference type="EMBL" id="EOA86840.1"/>
    </source>
</evidence>
<dbReference type="Proteomes" id="UP000016935">
    <property type="component" value="Unassembled WGS sequence"/>
</dbReference>
<reference evidence="2 3" key="2">
    <citation type="journal article" date="2013" name="PLoS Genet.">
        <title>Comparative genome structure, secondary metabolite, and effector coding capacity across Cochliobolus pathogens.</title>
        <authorList>
            <person name="Condon B.J."/>
            <person name="Leng Y."/>
            <person name="Wu D."/>
            <person name="Bushley K.E."/>
            <person name="Ohm R.A."/>
            <person name="Otillar R."/>
            <person name="Martin J."/>
            <person name="Schackwitz W."/>
            <person name="Grimwood J."/>
            <person name="MohdZainudin N."/>
            <person name="Xue C."/>
            <person name="Wang R."/>
            <person name="Manning V.A."/>
            <person name="Dhillon B."/>
            <person name="Tu Z.J."/>
            <person name="Steffenson B.J."/>
            <person name="Salamov A."/>
            <person name="Sun H."/>
            <person name="Lowry S."/>
            <person name="LaButti K."/>
            <person name="Han J."/>
            <person name="Copeland A."/>
            <person name="Lindquist E."/>
            <person name="Barry K."/>
            <person name="Schmutz J."/>
            <person name="Baker S.E."/>
            <person name="Ciuffetti L.M."/>
            <person name="Grigoriev I.V."/>
            <person name="Zhong S."/>
            <person name="Turgeon B.G."/>
        </authorList>
    </citation>
    <scope>NUCLEOTIDE SEQUENCE [LARGE SCALE GENOMIC DNA]</scope>
    <source>
        <strain evidence="3">28A</strain>
    </source>
</reference>
<feature type="compositionally biased region" description="Polar residues" evidence="1">
    <location>
        <begin position="396"/>
        <end position="408"/>
    </location>
</feature>
<dbReference type="eggNOG" id="ENOG502R1YM">
    <property type="taxonomic scope" value="Eukaryota"/>
</dbReference>